<feature type="region of interest" description="Disordered" evidence="11">
    <location>
        <begin position="570"/>
        <end position="589"/>
    </location>
</feature>
<dbReference type="AlphaFoldDB" id="A0A3B3RNU8"/>
<dbReference type="Pfam" id="PF07757">
    <property type="entry name" value="AdoMet_MTase"/>
    <property type="match status" value="1"/>
</dbReference>
<reference evidence="13" key="1">
    <citation type="submission" date="2025-08" db="UniProtKB">
        <authorList>
            <consortium name="Ensembl"/>
        </authorList>
    </citation>
    <scope>IDENTIFICATION</scope>
</reference>
<dbReference type="PANTHER" id="PTHR21210:SF0">
    <property type="entry name" value="TRNA (URACIL-O(2)-)-METHYLTRANSFERASE-RELATED"/>
    <property type="match status" value="1"/>
</dbReference>
<evidence type="ECO:0000259" key="12">
    <source>
        <dbReference type="PROSITE" id="PS50103"/>
    </source>
</evidence>
<dbReference type="Ensembl" id="ENSPKIT00000000131.1">
    <property type="protein sequence ID" value="ENSPKIP00000019535.1"/>
    <property type="gene ID" value="ENSPKIG00000004663.1"/>
</dbReference>
<dbReference type="InterPro" id="IPR000571">
    <property type="entry name" value="Znf_CCCH"/>
</dbReference>
<dbReference type="GeneTree" id="ENSGT00390000000645"/>
<dbReference type="GO" id="GO:0008270">
    <property type="term" value="F:zinc ion binding"/>
    <property type="evidence" value="ECO:0007669"/>
    <property type="project" value="UniProtKB-KW"/>
</dbReference>
<evidence type="ECO:0000256" key="5">
    <source>
        <dbReference type="ARBA" id="ARBA00022679"/>
    </source>
</evidence>
<keyword evidence="9" id="KW-0862">Zinc</keyword>
<comment type="subcellular location">
    <subcellularLocation>
        <location evidence="1 10">Cytoplasm</location>
    </subcellularLocation>
</comment>
<accession>A0A3B3RNU8</accession>
<evidence type="ECO:0000313" key="14">
    <source>
        <dbReference type="Proteomes" id="UP000261540"/>
    </source>
</evidence>
<organism evidence="13 14">
    <name type="scientific">Paramormyrops kingsleyae</name>
    <dbReference type="NCBI Taxonomy" id="1676925"/>
    <lineage>
        <taxon>Eukaryota</taxon>
        <taxon>Metazoa</taxon>
        <taxon>Chordata</taxon>
        <taxon>Craniata</taxon>
        <taxon>Vertebrata</taxon>
        <taxon>Euteleostomi</taxon>
        <taxon>Actinopterygii</taxon>
        <taxon>Neopterygii</taxon>
        <taxon>Teleostei</taxon>
        <taxon>Osteoglossocephala</taxon>
        <taxon>Osteoglossomorpha</taxon>
        <taxon>Osteoglossiformes</taxon>
        <taxon>Mormyridae</taxon>
        <taxon>Paramormyrops</taxon>
    </lineage>
</organism>
<comment type="function">
    <text evidence="10">Adenosyl-L-methionine (AdoMet)-dependent tRNA (uracil-O(2)-)-methyltransferase.</text>
</comment>
<evidence type="ECO:0000256" key="2">
    <source>
        <dbReference type="ARBA" id="ARBA00009056"/>
    </source>
</evidence>
<evidence type="ECO:0000256" key="8">
    <source>
        <dbReference type="ARBA" id="ARBA00047957"/>
    </source>
</evidence>
<keyword evidence="7 10" id="KW-0819">tRNA processing</keyword>
<comment type="similarity">
    <text evidence="2 10">Belongs to the TRM44 family.</text>
</comment>
<reference evidence="13" key="2">
    <citation type="submission" date="2025-09" db="UniProtKB">
        <authorList>
            <consortium name="Ensembl"/>
        </authorList>
    </citation>
    <scope>IDENTIFICATION</scope>
</reference>
<feature type="region of interest" description="Disordered" evidence="11">
    <location>
        <begin position="447"/>
        <end position="467"/>
    </location>
</feature>
<dbReference type="STRING" id="1676925.ENSPKIP00000019535"/>
<protein>
    <recommendedName>
        <fullName evidence="10">tRNA (uracil-O(2)-)-methyltransferase</fullName>
        <ecNumber evidence="10">2.1.1.211</ecNumber>
    </recommendedName>
</protein>
<keyword evidence="14" id="KW-1185">Reference proteome</keyword>
<dbReference type="Proteomes" id="UP000261540">
    <property type="component" value="Unplaced"/>
</dbReference>
<evidence type="ECO:0000256" key="10">
    <source>
        <dbReference type="RuleBase" id="RU368004"/>
    </source>
</evidence>
<keyword evidence="6 10" id="KW-0949">S-adenosyl-L-methionine</keyword>
<dbReference type="GO" id="GO:0005737">
    <property type="term" value="C:cytoplasm"/>
    <property type="evidence" value="ECO:0007669"/>
    <property type="project" value="UniProtKB-SubCell"/>
</dbReference>
<dbReference type="PANTHER" id="PTHR21210">
    <property type="entry name" value="TRNA (URACIL-O(2)-)-METHYLTRANSFERASE-RELATED"/>
    <property type="match status" value="1"/>
</dbReference>
<keyword evidence="9" id="KW-0863">Zinc-finger</keyword>
<dbReference type="PROSITE" id="PS50103">
    <property type="entry name" value="ZF_C3H1"/>
    <property type="match status" value="1"/>
</dbReference>
<feature type="zinc finger region" description="C3H1-type" evidence="9">
    <location>
        <begin position="590"/>
        <end position="620"/>
    </location>
</feature>
<evidence type="ECO:0000256" key="3">
    <source>
        <dbReference type="ARBA" id="ARBA00022490"/>
    </source>
</evidence>
<evidence type="ECO:0000256" key="6">
    <source>
        <dbReference type="ARBA" id="ARBA00022691"/>
    </source>
</evidence>
<sequence length="635" mass="72471">MPKLRELPVTDTDCVLPVRFWSAVDVWIKKPHVLNKRLCGVKEEDYKEVNGTELEHILSVLWGVSFDQLKDIIFYLNNGDECQSQPLDTENGHWCYEVRTIIPKVNSYGTQMHKEIMLKDLPRKRVTFLPFEESADGDCVFRKTNVYQIQLNNLNNDEWSISISTLGGNDWFSDGVVYPRLSWLGDDLLPRLVRWAMDSQTSEFKSTLSLLPIEKYGPLYQELKAKYREIVKVWPEVTDPEKFVYEDVAIATYLLVLWEEERAERGLTSKQSFVDLGCGNGLLVHILSNEGYPGKGLDVRRRKIWDMYGPQTQLEESAIIPSDGFLFPEADWLIGNHSDELTPWIPVISSRSAYSCRFFVLPCCFFDFSGKYQRRRCRVSQYREYIDFVSEVGSVCGFQVEEDCLRIPSTKRVCLIGRTRSYERHKEAQIEAHRSCFISSRAGVSANDAPAVDQPRPGEYGDGAGWGRGFQPRQRTEAIRNCASLPRDLVERVVSQVALALLSLTSVEGSGGDTWNRGGSLTLREVAELLDKDKLLTLKNECGGLQTLLKNNHQVFTVVNGRVSVRDWRVPAGARKSKPGPGSRRTVTEARKTRPCWFHAHHPQGCPLEPENCAYAHGEMDLRPANVPHWRKRDM</sequence>
<dbReference type="GO" id="GO:0030488">
    <property type="term" value="P:tRNA methylation"/>
    <property type="evidence" value="ECO:0007669"/>
    <property type="project" value="UniProtKB-UniRule"/>
</dbReference>
<evidence type="ECO:0000313" key="13">
    <source>
        <dbReference type="Ensembl" id="ENSPKIP00000019535.1"/>
    </source>
</evidence>
<keyword evidence="3 10" id="KW-0963">Cytoplasm</keyword>
<keyword evidence="4 10" id="KW-0489">Methyltransferase</keyword>
<feature type="domain" description="C3H1-type" evidence="12">
    <location>
        <begin position="590"/>
        <end position="620"/>
    </location>
</feature>
<evidence type="ECO:0000256" key="4">
    <source>
        <dbReference type="ARBA" id="ARBA00022603"/>
    </source>
</evidence>
<evidence type="ECO:0000256" key="9">
    <source>
        <dbReference type="PROSITE-ProRule" id="PRU00723"/>
    </source>
</evidence>
<evidence type="ECO:0000256" key="11">
    <source>
        <dbReference type="SAM" id="MobiDB-lite"/>
    </source>
</evidence>
<proteinExistence type="inferred from homology"/>
<dbReference type="OrthoDB" id="10047021at2759"/>
<dbReference type="EC" id="2.1.1.211" evidence="10"/>
<evidence type="ECO:0000256" key="1">
    <source>
        <dbReference type="ARBA" id="ARBA00004496"/>
    </source>
</evidence>
<name>A0A3B3RNU8_9TELE</name>
<comment type="catalytic activity">
    <reaction evidence="8 10">
        <text>uridine(44) in tRNA(Ser) + S-adenosyl-L-methionine = 2'-O-methyluridine(44) in tRNA(Ser) + S-adenosyl-L-homocysteine + H(+)</text>
        <dbReference type="Rhea" id="RHEA:43100"/>
        <dbReference type="Rhea" id="RHEA-COMP:10339"/>
        <dbReference type="Rhea" id="RHEA-COMP:10340"/>
        <dbReference type="ChEBI" id="CHEBI:15378"/>
        <dbReference type="ChEBI" id="CHEBI:57856"/>
        <dbReference type="ChEBI" id="CHEBI:59789"/>
        <dbReference type="ChEBI" id="CHEBI:65315"/>
        <dbReference type="ChEBI" id="CHEBI:74478"/>
        <dbReference type="EC" id="2.1.1.211"/>
    </reaction>
</comment>
<dbReference type="InterPro" id="IPR011671">
    <property type="entry name" value="tRNA_uracil_MeTrfase"/>
</dbReference>
<keyword evidence="9" id="KW-0479">Metal-binding</keyword>
<dbReference type="GO" id="GO:0141101">
    <property type="term" value="F:tRNA(Ser) (uridine(44)-2'-O-)-methyltransferase activity"/>
    <property type="evidence" value="ECO:0007669"/>
    <property type="project" value="UniProtKB-EC"/>
</dbReference>
<evidence type="ECO:0000256" key="7">
    <source>
        <dbReference type="ARBA" id="ARBA00022694"/>
    </source>
</evidence>
<keyword evidence="5 10" id="KW-0808">Transferase</keyword>